<proteinExistence type="predicted"/>
<dbReference type="KEGG" id="nan:AArc1_1553"/>
<dbReference type="Proteomes" id="UP000258707">
    <property type="component" value="Chromosome"/>
</dbReference>
<protein>
    <submittedName>
        <fullName evidence="1">Uncharacterized protein</fullName>
    </submittedName>
</protein>
<dbReference type="EMBL" id="CP024047">
    <property type="protein sequence ID" value="AXR77886.1"/>
    <property type="molecule type" value="Genomic_DNA"/>
</dbReference>
<reference evidence="2" key="1">
    <citation type="submission" date="2017-10" db="EMBL/GenBank/DDBJ databases">
        <title>Phenotypic and genomic properties of facultatively anaerobic sulfur-reducing natronoarchaea from hypersaline soda lakes.</title>
        <authorList>
            <person name="Sorokin D.Y."/>
            <person name="Kublanov I.V."/>
            <person name="Roman P."/>
            <person name="Sinninghe Damste J.S."/>
            <person name="Golyshin P.N."/>
            <person name="Rojo D."/>
            <person name="Ciordia S."/>
            <person name="Mena Md.C."/>
            <person name="Ferrer M."/>
            <person name="Messina E."/>
            <person name="Smedile F."/>
            <person name="La Spada G."/>
            <person name="La Cono V."/>
            <person name="Yakimov M.M."/>
        </authorList>
    </citation>
    <scope>NUCLEOTIDE SEQUENCE [LARGE SCALE GENOMIC DNA]</scope>
    <source>
        <strain evidence="2">AArc1</strain>
    </source>
</reference>
<sequence>MTTTASVSQQQTCTIYVSFALERDPHACNNKYLMTGLADAHDLVDRASRSGGTLLFGHQRHLQTAFQ</sequence>
<dbReference type="AlphaFoldDB" id="A0A346PEE1"/>
<accession>A0A346PEE1</accession>
<organism evidence="1 2">
    <name type="scientific">Natrarchaeobaculum sulfurireducens</name>
    <dbReference type="NCBI Taxonomy" id="2044521"/>
    <lineage>
        <taxon>Archaea</taxon>
        <taxon>Methanobacteriati</taxon>
        <taxon>Methanobacteriota</taxon>
        <taxon>Stenosarchaea group</taxon>
        <taxon>Halobacteria</taxon>
        <taxon>Halobacteriales</taxon>
        <taxon>Natrialbaceae</taxon>
        <taxon>Natrarchaeobaculum</taxon>
    </lineage>
</organism>
<name>A0A346PEE1_9EURY</name>
<evidence type="ECO:0000313" key="2">
    <source>
        <dbReference type="Proteomes" id="UP000258707"/>
    </source>
</evidence>
<gene>
    <name evidence="1" type="ORF">AArc1_1553</name>
</gene>
<evidence type="ECO:0000313" key="1">
    <source>
        <dbReference type="EMBL" id="AXR77886.1"/>
    </source>
</evidence>